<dbReference type="InterPro" id="IPR006015">
    <property type="entry name" value="Universal_stress_UspA"/>
</dbReference>
<dbReference type="Gene3D" id="3.40.50.12370">
    <property type="match status" value="1"/>
</dbReference>
<accession>A0A9D1NKV1</accession>
<dbReference type="PRINTS" id="PR01438">
    <property type="entry name" value="UNVRSLSTRESS"/>
</dbReference>
<dbReference type="SUPFAM" id="SSF52402">
    <property type="entry name" value="Adenine nucleotide alpha hydrolases-like"/>
    <property type="match status" value="2"/>
</dbReference>
<evidence type="ECO:0000313" key="4">
    <source>
        <dbReference type="Proteomes" id="UP000886812"/>
    </source>
</evidence>
<dbReference type="AlphaFoldDB" id="A0A9D1NKV1"/>
<dbReference type="Pfam" id="PF00582">
    <property type="entry name" value="Usp"/>
    <property type="match status" value="2"/>
</dbReference>
<name>A0A9D1NKV1_9BACT</name>
<dbReference type="PANTHER" id="PTHR46268:SF15">
    <property type="entry name" value="UNIVERSAL STRESS PROTEIN HP_0031"/>
    <property type="match status" value="1"/>
</dbReference>
<dbReference type="InterPro" id="IPR006016">
    <property type="entry name" value="UspA"/>
</dbReference>
<dbReference type="PANTHER" id="PTHR46268">
    <property type="entry name" value="STRESS RESPONSE PROTEIN NHAX"/>
    <property type="match status" value="1"/>
</dbReference>
<comment type="caution">
    <text evidence="3">The sequence shown here is derived from an EMBL/GenBank/DDBJ whole genome shotgun (WGS) entry which is preliminary data.</text>
</comment>
<feature type="domain" description="UspA" evidence="2">
    <location>
        <begin position="1"/>
        <end position="154"/>
    </location>
</feature>
<evidence type="ECO:0000313" key="3">
    <source>
        <dbReference type="EMBL" id="HIV04459.1"/>
    </source>
</evidence>
<comment type="similarity">
    <text evidence="1">Belongs to the universal stress protein A family.</text>
</comment>
<sequence>MKNILVCIDGSSYGQVCTQYAVWLSKHLDAKVTALYVSELWQYETPLIADFGGTLGTQPYLGLTAQLKEIENSKAKVIGEYVKKQFADAGIAGNVEFEHRSGLLVDCIDEFENQRGNIDFIVLGKRGENANLAKGQLGSNMERVIRASKLPCFVANRKFIEQKKILLAYDGSASATKALNWIANTKAFPSSEIHIVSVGKPGAESDAAKLLIDAEAFFKGTDKVPICQALSGAPGEAIEQYVVENGMTALLMGAYGHSRIRQFIIGSTTTELVRRCLVPVVMFR</sequence>
<organism evidence="3 4">
    <name type="scientific">Candidatus Spyradosoma merdigallinarum</name>
    <dbReference type="NCBI Taxonomy" id="2840950"/>
    <lineage>
        <taxon>Bacteria</taxon>
        <taxon>Pseudomonadati</taxon>
        <taxon>Verrucomicrobiota</taxon>
        <taxon>Opitutia</taxon>
        <taxon>Opitutia incertae sedis</taxon>
        <taxon>Candidatus Spyradosoma</taxon>
    </lineage>
</organism>
<dbReference type="CDD" id="cd00293">
    <property type="entry name" value="USP-like"/>
    <property type="match status" value="2"/>
</dbReference>
<evidence type="ECO:0000259" key="2">
    <source>
        <dbReference type="Pfam" id="PF00582"/>
    </source>
</evidence>
<dbReference type="Proteomes" id="UP000886812">
    <property type="component" value="Unassembled WGS sequence"/>
</dbReference>
<reference evidence="3" key="1">
    <citation type="submission" date="2020-10" db="EMBL/GenBank/DDBJ databases">
        <authorList>
            <person name="Gilroy R."/>
        </authorList>
    </citation>
    <scope>NUCLEOTIDE SEQUENCE</scope>
    <source>
        <strain evidence="3">10669</strain>
    </source>
</reference>
<evidence type="ECO:0000256" key="1">
    <source>
        <dbReference type="ARBA" id="ARBA00008791"/>
    </source>
</evidence>
<dbReference type="EMBL" id="DVOG01000128">
    <property type="protein sequence ID" value="HIV04459.1"/>
    <property type="molecule type" value="Genomic_DNA"/>
</dbReference>
<gene>
    <name evidence="3" type="ORF">IAC75_04835</name>
</gene>
<reference evidence="3" key="2">
    <citation type="journal article" date="2021" name="PeerJ">
        <title>Extensive microbial diversity within the chicken gut microbiome revealed by metagenomics and culture.</title>
        <authorList>
            <person name="Gilroy R."/>
            <person name="Ravi A."/>
            <person name="Getino M."/>
            <person name="Pursley I."/>
            <person name="Horton D.L."/>
            <person name="Alikhan N.F."/>
            <person name="Baker D."/>
            <person name="Gharbi K."/>
            <person name="Hall N."/>
            <person name="Watson M."/>
            <person name="Adriaenssens E.M."/>
            <person name="Foster-Nyarko E."/>
            <person name="Jarju S."/>
            <person name="Secka A."/>
            <person name="Antonio M."/>
            <person name="Oren A."/>
            <person name="Chaudhuri R.R."/>
            <person name="La Ragione R."/>
            <person name="Hildebrand F."/>
            <person name="Pallen M.J."/>
        </authorList>
    </citation>
    <scope>NUCLEOTIDE SEQUENCE</scope>
    <source>
        <strain evidence="3">10669</strain>
    </source>
</reference>
<protein>
    <submittedName>
        <fullName evidence="3">Universal stress protein</fullName>
    </submittedName>
</protein>
<proteinExistence type="inferred from homology"/>
<feature type="domain" description="UspA" evidence="2">
    <location>
        <begin position="163"/>
        <end position="284"/>
    </location>
</feature>